<accession>A0A3P3XLM8</accession>
<dbReference type="EMBL" id="FWDM01000037">
    <property type="protein sequence ID" value="SLM15570.1"/>
    <property type="molecule type" value="Genomic_DNA"/>
</dbReference>
<gene>
    <name evidence="1" type="ORF">SPIROBIBN47_50066</name>
</gene>
<sequence length="122" mass="13074">MSEGARIAALLDADEELSALLGPGTHILQGSLAAQPPYPLPLVLVSANENIPLLENEDGVVAEGCRCTIGILAEGGLEALESRTKEVMEEAGYRCEMRKRLPAGRPEWHCCAMSFSGARLRI</sequence>
<reference evidence="1" key="1">
    <citation type="submission" date="2017-02" db="EMBL/GenBank/DDBJ databases">
        <authorList>
            <person name="Regsiter A."/>
            <person name="William W."/>
        </authorList>
    </citation>
    <scope>NUCLEOTIDE SEQUENCE</scope>
    <source>
        <strain evidence="1">Bib</strain>
    </source>
</reference>
<dbReference type="AlphaFoldDB" id="A0A3P3XLM8"/>
<protein>
    <submittedName>
        <fullName evidence="1">Uncharacterized protein</fullName>
    </submittedName>
</protein>
<organism evidence="1">
    <name type="scientific">uncultured spirochete</name>
    <dbReference type="NCBI Taxonomy" id="156406"/>
    <lineage>
        <taxon>Bacteria</taxon>
        <taxon>Pseudomonadati</taxon>
        <taxon>Spirochaetota</taxon>
        <taxon>Spirochaetia</taxon>
        <taxon>Spirochaetales</taxon>
        <taxon>environmental samples</taxon>
    </lineage>
</organism>
<proteinExistence type="predicted"/>
<name>A0A3P3XLM8_9SPIR</name>
<evidence type="ECO:0000313" key="1">
    <source>
        <dbReference type="EMBL" id="SLM15570.1"/>
    </source>
</evidence>